<accession>A0A2P7NYH7</accession>
<dbReference type="GO" id="GO:0006260">
    <property type="term" value="P:DNA replication"/>
    <property type="evidence" value="ECO:0007669"/>
    <property type="project" value="InterPro"/>
</dbReference>
<comment type="caution">
    <text evidence="3">The sequence shown here is derived from an EMBL/GenBank/DDBJ whole genome shotgun (WGS) entry which is preliminary data.</text>
</comment>
<evidence type="ECO:0000313" key="4">
    <source>
        <dbReference type="Proteomes" id="UP000241912"/>
    </source>
</evidence>
<dbReference type="SUPFAM" id="SSF57783">
    <property type="entry name" value="Zinc beta-ribbon"/>
    <property type="match status" value="1"/>
</dbReference>
<dbReference type="GO" id="GO:0003677">
    <property type="term" value="F:DNA binding"/>
    <property type="evidence" value="ECO:0007669"/>
    <property type="project" value="InterPro"/>
</dbReference>
<dbReference type="InterPro" id="IPR009270">
    <property type="entry name" value="DUF927"/>
</dbReference>
<dbReference type="GO" id="GO:0008270">
    <property type="term" value="F:zinc ion binding"/>
    <property type="evidence" value="ECO:0007669"/>
    <property type="project" value="InterPro"/>
</dbReference>
<feature type="region of interest" description="Disordered" evidence="1">
    <location>
        <begin position="114"/>
        <end position="187"/>
    </location>
</feature>
<evidence type="ECO:0000256" key="1">
    <source>
        <dbReference type="SAM" id="MobiDB-lite"/>
    </source>
</evidence>
<proteinExistence type="predicted"/>
<dbReference type="Gene3D" id="3.90.580.10">
    <property type="entry name" value="Zinc finger, CHC2-type domain"/>
    <property type="match status" value="1"/>
</dbReference>
<sequence length="989" mass="109119">MILAGLLRGLHLLMEVILSIPFIKKIASAALGSIDSVLSQWLPGGKREGDEYLPLNPKRSDSKPGSFSINLHTGKWSDFATDDKGLDLVSLVAYLEGETQLKAAKRLGAFLGIESEPANPQKPARSDSKQSGNSKPSAEQKELNGGKNPGGDDDGWQCVMPIPDKAPRPPVAHPKHGKPSKRYPYHDKDGRINFYHDRFDKPKGEKKQFSPLTLWEKNSKLEWRFKAPGGLRPLYGLPSLQQFPDADCWFVEGEKAEEALQKLLPDHPILCWQGGSQAVDKSDYTPLAGRDCAIFPDNDLAGKKAANDLVKQLKAAGARSVRMLDIDHLAFNPEWIGEGSNRKPDLVKPPLVDEQIKDGGSSRMPDLVKGEPLAIGDDAADLVARGWQAEHFTLLLKREDILISPGSKETKPGNKPDEQQSETVQRGFELFDDGLYFLEPTKDGLRRRKVSARLEVLALARDADSREWGTLVRFSDPDNKVKQLVIPARSFNGEGLEASGRLLSEGLTIAPKARQLVIEYLQTQTPEKRARTTNRSGWHGVNDDLVFVLQDGSIGQSDDEWLFSDNRPDSNLFRQRGTLKQWREHVAALCVGNSRLTFAVSIAFAEPLLHLIEMESGGFHYRSRSSDGKTTALFMAGSVCGSPEYLQRWRSTDNGLESTALSHCDAILTLDEIKQMEARIVGESAYMLANGSAKVRANQNGGSRTTAKWRLLFLSSGELSLSQHMAEAGKKAPAGAELRMADIPADAGCGMGCFENLHGFEDGDKFAIALGLAVKKYYGTAFPAFIEQVLKNRESLRGSLADARLRFEKSTLTNAASGQARRVAARFALAGAAGELATDWGITGWRPGESMQAAITCFKAWLQAFGGEGSREDRAMVEQVRYFLESHGEARFTDIERTVVDDNHTPRTMNKAGFRVKNAEGNLEYYCYPEVFKAEICKGFDSKAVARLLINLGYMKGDGKHLQPKKDLPGEGRKRVFHVLPTIWGDEND</sequence>
<dbReference type="EMBL" id="PXXU01000005">
    <property type="protein sequence ID" value="PSJ18518.1"/>
    <property type="molecule type" value="Genomic_DNA"/>
</dbReference>
<dbReference type="InterPro" id="IPR036977">
    <property type="entry name" value="DNA_primase_Znf_CHC2"/>
</dbReference>
<reference evidence="3 4" key="1">
    <citation type="submission" date="2018-03" db="EMBL/GenBank/DDBJ databases">
        <title>Draft genome of Nitrosomonas supralitoralis APG5.</title>
        <authorList>
            <person name="Urakawa H."/>
            <person name="Lopez J.V."/>
        </authorList>
    </citation>
    <scope>NUCLEOTIDE SEQUENCE [LARGE SCALE GENOMIC DNA]</scope>
    <source>
        <strain evidence="3 4">APG5</strain>
    </source>
</reference>
<dbReference type="Pfam" id="PF06048">
    <property type="entry name" value="DUF927"/>
    <property type="match status" value="1"/>
</dbReference>
<name>A0A2P7NYH7_9PROT</name>
<organism evidence="3 4">
    <name type="scientific">Nitrosomonas supralitoralis</name>
    <dbReference type="NCBI Taxonomy" id="2116706"/>
    <lineage>
        <taxon>Bacteria</taxon>
        <taxon>Pseudomonadati</taxon>
        <taxon>Pseudomonadota</taxon>
        <taxon>Betaproteobacteria</taxon>
        <taxon>Nitrosomonadales</taxon>
        <taxon>Nitrosomonadaceae</taxon>
        <taxon>Nitrosomonas</taxon>
    </lineage>
</organism>
<feature type="domain" description="DUF927" evidence="2">
    <location>
        <begin position="428"/>
        <end position="706"/>
    </location>
</feature>
<dbReference type="OrthoDB" id="784829at2"/>
<dbReference type="AlphaFoldDB" id="A0A2P7NYH7"/>
<feature type="compositionally biased region" description="Basic residues" evidence="1">
    <location>
        <begin position="173"/>
        <end position="183"/>
    </location>
</feature>
<evidence type="ECO:0000313" key="3">
    <source>
        <dbReference type="EMBL" id="PSJ18518.1"/>
    </source>
</evidence>
<dbReference type="Proteomes" id="UP000241912">
    <property type="component" value="Unassembled WGS sequence"/>
</dbReference>
<keyword evidence="4" id="KW-1185">Reference proteome</keyword>
<protein>
    <recommendedName>
        <fullName evidence="2">DUF927 domain-containing protein</fullName>
    </recommendedName>
</protein>
<evidence type="ECO:0000259" key="2">
    <source>
        <dbReference type="Pfam" id="PF06048"/>
    </source>
</evidence>
<gene>
    <name evidence="3" type="ORF">C7H79_02745</name>
</gene>